<accession>A0A4Y7SHR8</accession>
<comment type="caution">
    <text evidence="2">The sequence shown here is derived from an EMBL/GenBank/DDBJ whole genome shotgun (WGS) entry which is preliminary data.</text>
</comment>
<reference evidence="2 3" key="1">
    <citation type="journal article" date="2019" name="Nat. Ecol. Evol.">
        <title>Megaphylogeny resolves global patterns of mushroom evolution.</title>
        <authorList>
            <person name="Varga T."/>
            <person name="Krizsan K."/>
            <person name="Foldi C."/>
            <person name="Dima B."/>
            <person name="Sanchez-Garcia M."/>
            <person name="Sanchez-Ramirez S."/>
            <person name="Szollosi G.J."/>
            <person name="Szarkandi J.G."/>
            <person name="Papp V."/>
            <person name="Albert L."/>
            <person name="Andreopoulos W."/>
            <person name="Angelini C."/>
            <person name="Antonin V."/>
            <person name="Barry K.W."/>
            <person name="Bougher N.L."/>
            <person name="Buchanan P."/>
            <person name="Buyck B."/>
            <person name="Bense V."/>
            <person name="Catcheside P."/>
            <person name="Chovatia M."/>
            <person name="Cooper J."/>
            <person name="Damon W."/>
            <person name="Desjardin D."/>
            <person name="Finy P."/>
            <person name="Geml J."/>
            <person name="Haridas S."/>
            <person name="Hughes K."/>
            <person name="Justo A."/>
            <person name="Karasinski D."/>
            <person name="Kautmanova I."/>
            <person name="Kiss B."/>
            <person name="Kocsube S."/>
            <person name="Kotiranta H."/>
            <person name="LaButti K.M."/>
            <person name="Lechner B.E."/>
            <person name="Liimatainen K."/>
            <person name="Lipzen A."/>
            <person name="Lukacs Z."/>
            <person name="Mihaltcheva S."/>
            <person name="Morgado L.N."/>
            <person name="Niskanen T."/>
            <person name="Noordeloos M.E."/>
            <person name="Ohm R.A."/>
            <person name="Ortiz-Santana B."/>
            <person name="Ovrebo C."/>
            <person name="Racz N."/>
            <person name="Riley R."/>
            <person name="Savchenko A."/>
            <person name="Shiryaev A."/>
            <person name="Soop K."/>
            <person name="Spirin V."/>
            <person name="Szebenyi C."/>
            <person name="Tomsovsky M."/>
            <person name="Tulloss R.E."/>
            <person name="Uehling J."/>
            <person name="Grigoriev I.V."/>
            <person name="Vagvolgyi C."/>
            <person name="Papp T."/>
            <person name="Martin F.M."/>
            <person name="Miettinen O."/>
            <person name="Hibbett D.S."/>
            <person name="Nagy L.G."/>
        </authorList>
    </citation>
    <scope>NUCLEOTIDE SEQUENCE [LARGE SCALE GENOMIC DNA]</scope>
    <source>
        <strain evidence="2 3">FP101781</strain>
    </source>
</reference>
<gene>
    <name evidence="2" type="ORF">FA13DRAFT_1716904</name>
</gene>
<protein>
    <submittedName>
        <fullName evidence="2">Uncharacterized protein</fullName>
    </submittedName>
</protein>
<dbReference type="EMBL" id="QPFP01000111">
    <property type="protein sequence ID" value="TEB21430.1"/>
    <property type="molecule type" value="Genomic_DNA"/>
</dbReference>
<evidence type="ECO:0000256" key="1">
    <source>
        <dbReference type="SAM" id="MobiDB-lite"/>
    </source>
</evidence>
<name>A0A4Y7SHR8_COPMI</name>
<dbReference type="STRING" id="71717.A0A4Y7SHR8"/>
<organism evidence="2 3">
    <name type="scientific">Coprinellus micaceus</name>
    <name type="common">Glistening ink-cap mushroom</name>
    <name type="synonym">Coprinus micaceus</name>
    <dbReference type="NCBI Taxonomy" id="71717"/>
    <lineage>
        <taxon>Eukaryota</taxon>
        <taxon>Fungi</taxon>
        <taxon>Dikarya</taxon>
        <taxon>Basidiomycota</taxon>
        <taxon>Agaricomycotina</taxon>
        <taxon>Agaricomycetes</taxon>
        <taxon>Agaricomycetidae</taxon>
        <taxon>Agaricales</taxon>
        <taxon>Agaricineae</taxon>
        <taxon>Psathyrellaceae</taxon>
        <taxon>Coprinellus</taxon>
    </lineage>
</organism>
<sequence>MAAVAEVQTAGPGHHRQRAGEKERARKRKKRRVDLEENVAFEEAVDELIEDNFASSVSITKVETARKAKPKAKAKADDPTSFLLLRVSCPWKVDAYVSALGGVENSVVNGAMVGANTLALFLKPQRNRFGYWSCIPSLKKFDEVIGVKYLVGMYLTESLNDSVEVGVLETRTPSLLRVKTLAIGCVLPWGVLGSMEVPLWRGWETRRKQWKCRGMRSMEEMVDEIRKAVGNSRGIRVRMRG</sequence>
<dbReference type="Proteomes" id="UP000298030">
    <property type="component" value="Unassembled WGS sequence"/>
</dbReference>
<evidence type="ECO:0000313" key="3">
    <source>
        <dbReference type="Proteomes" id="UP000298030"/>
    </source>
</evidence>
<keyword evidence="3" id="KW-1185">Reference proteome</keyword>
<dbReference type="AlphaFoldDB" id="A0A4Y7SHR8"/>
<evidence type="ECO:0000313" key="2">
    <source>
        <dbReference type="EMBL" id="TEB21430.1"/>
    </source>
</evidence>
<feature type="region of interest" description="Disordered" evidence="1">
    <location>
        <begin position="1"/>
        <end position="33"/>
    </location>
</feature>
<proteinExistence type="predicted"/>